<feature type="region of interest" description="Disordered" evidence="1">
    <location>
        <begin position="247"/>
        <end position="281"/>
    </location>
</feature>
<feature type="region of interest" description="Disordered" evidence="1">
    <location>
        <begin position="94"/>
        <end position="115"/>
    </location>
</feature>
<dbReference type="Proteomes" id="UP001385951">
    <property type="component" value="Unassembled WGS sequence"/>
</dbReference>
<name>A0AAW0FKP2_9APHY</name>
<gene>
    <name evidence="2" type="ORF">QCA50_018194</name>
</gene>
<dbReference type="AlphaFoldDB" id="A0AAW0FKP2"/>
<accession>A0AAW0FKP2</accession>
<protein>
    <submittedName>
        <fullName evidence="2">Uncharacterized protein</fullName>
    </submittedName>
</protein>
<organism evidence="2 3">
    <name type="scientific">Cerrena zonata</name>
    <dbReference type="NCBI Taxonomy" id="2478898"/>
    <lineage>
        <taxon>Eukaryota</taxon>
        <taxon>Fungi</taxon>
        <taxon>Dikarya</taxon>
        <taxon>Basidiomycota</taxon>
        <taxon>Agaricomycotina</taxon>
        <taxon>Agaricomycetes</taxon>
        <taxon>Polyporales</taxon>
        <taxon>Cerrenaceae</taxon>
        <taxon>Cerrena</taxon>
    </lineage>
</organism>
<comment type="caution">
    <text evidence="2">The sequence shown here is derived from an EMBL/GenBank/DDBJ whole genome shotgun (WGS) entry which is preliminary data.</text>
</comment>
<sequence>MLRCFYNWFSDNSSLVENNLRLWIYITLIDSQTIILRLVVGFSITSPFCHVYYALVAAYIFTMRFTDSVILSVALASVAQSAAVGKLWQESPSGTIRSADEPAPPSSAPESSVAASSEAVASDAVPLSSAEFPTIEAPSAIPSAPAPSLPALDLFKRDNSTIPSAPVSAPAPSAATDYPAVGFFKRDNSSVPVPPSAPVQSAPVPTDAPAANAPPAAERRGLFDFLNVGGDSKSSSAPAVAKRYLSVPPPPPSPSSVVSSATAPSVSIPSDEAPTAAAEERRGLFDFLGGAESAAPTLI</sequence>
<feature type="region of interest" description="Disordered" evidence="1">
    <location>
        <begin position="189"/>
        <end position="215"/>
    </location>
</feature>
<reference evidence="2 3" key="1">
    <citation type="submission" date="2022-09" db="EMBL/GenBank/DDBJ databases">
        <authorList>
            <person name="Palmer J.M."/>
        </authorList>
    </citation>
    <scope>NUCLEOTIDE SEQUENCE [LARGE SCALE GENOMIC DNA]</scope>
    <source>
        <strain evidence="2 3">DSM 7382</strain>
    </source>
</reference>
<dbReference type="EMBL" id="JASBNA010000067">
    <property type="protein sequence ID" value="KAK7678759.1"/>
    <property type="molecule type" value="Genomic_DNA"/>
</dbReference>
<feature type="compositionally biased region" description="Low complexity" evidence="1">
    <location>
        <begin position="198"/>
        <end position="215"/>
    </location>
</feature>
<evidence type="ECO:0000256" key="1">
    <source>
        <dbReference type="SAM" id="MobiDB-lite"/>
    </source>
</evidence>
<keyword evidence="3" id="KW-1185">Reference proteome</keyword>
<feature type="compositionally biased region" description="Low complexity" evidence="1">
    <location>
        <begin position="255"/>
        <end position="270"/>
    </location>
</feature>
<evidence type="ECO:0000313" key="3">
    <source>
        <dbReference type="Proteomes" id="UP001385951"/>
    </source>
</evidence>
<evidence type="ECO:0000313" key="2">
    <source>
        <dbReference type="EMBL" id="KAK7678759.1"/>
    </source>
</evidence>
<proteinExistence type="predicted"/>